<gene>
    <name evidence="2" type="ORF">M3I41_02825</name>
</gene>
<evidence type="ECO:0000256" key="1">
    <source>
        <dbReference type="SAM" id="Phobius"/>
    </source>
</evidence>
<dbReference type="EMBL" id="CP097095">
    <property type="protein sequence ID" value="UQF80227.1"/>
    <property type="molecule type" value="Genomic_DNA"/>
</dbReference>
<proteinExistence type="predicted"/>
<dbReference type="Proteomes" id="UP000830236">
    <property type="component" value="Chromosome"/>
</dbReference>
<accession>A0A9E7AMY8</accession>
<keyword evidence="1" id="KW-1133">Transmembrane helix</keyword>
<sequence length="156" mass="16056">MRTLHCQVPSRMRRACASQSGSTMLLGIGVGAVVLALILILATATAIYLDLKRLTYLADNCVALAAREVGSEGQLDALAAQKTASSCVAQQGSDPNGPLAGSRLSSVSLSGLSVQGDKVQVQLSARTSPALIPWGLLPASGFNLRANASSHLSLLQ</sequence>
<evidence type="ECO:0000313" key="3">
    <source>
        <dbReference type="Proteomes" id="UP000830236"/>
    </source>
</evidence>
<evidence type="ECO:0000313" key="2">
    <source>
        <dbReference type="EMBL" id="UQF80227.1"/>
    </source>
</evidence>
<keyword evidence="1" id="KW-0812">Transmembrane</keyword>
<keyword evidence="1" id="KW-0472">Membrane</keyword>
<dbReference type="KEGG" id="agh:M3I41_02825"/>
<name>A0A9E7AMY8_9ACTO</name>
<dbReference type="AlphaFoldDB" id="A0A9E7AMY8"/>
<feature type="transmembrane region" description="Helical" evidence="1">
    <location>
        <begin position="21"/>
        <end position="49"/>
    </location>
</feature>
<organism evidence="2 3">
    <name type="scientific">Actinomyces graevenitzii</name>
    <dbReference type="NCBI Taxonomy" id="55565"/>
    <lineage>
        <taxon>Bacteria</taxon>
        <taxon>Bacillati</taxon>
        <taxon>Actinomycetota</taxon>
        <taxon>Actinomycetes</taxon>
        <taxon>Actinomycetales</taxon>
        <taxon>Actinomycetaceae</taxon>
        <taxon>Actinomyces</taxon>
    </lineage>
</organism>
<protein>
    <submittedName>
        <fullName evidence="2">Uncharacterized protein</fullName>
    </submittedName>
</protein>
<reference evidence="2" key="1">
    <citation type="submission" date="2022-05" db="EMBL/GenBank/DDBJ databases">
        <title>Using nanopore sequencing to obtain complete genomes from saliva samples.</title>
        <authorList>
            <person name="Baker J.L."/>
        </authorList>
    </citation>
    <scope>NUCLEOTIDE SEQUENCE</scope>
    <source>
        <strain evidence="2">JCVI-JB-Ag32</strain>
    </source>
</reference>